<proteinExistence type="predicted"/>
<accession>A0ABR1FVA5</accession>
<sequence>MGHVAGALLVAVAVALEVEIPPSTSEAAPTYGLKPVQSEADLRICGAQSVRRKQLSGKYIRGVGVEIGAKHTPLPVDRRGNRVIYVDHKDDAGLAAQFGAAPAGRERLHVDVVDDGAALRKFANSSLDFVIANHVLEHLPCALCALAAWARVLKPGGIIFAAIPSMRHTFDKDRAGPTPLAHHLADLGDPARVARSFLEHAMEPHVKEAAGLPGARMTRDQAAAFLATPAAPGLHLHTFTPESIFELVVGAATRAGVPVAQLAASRANPTECVAIIQVTRANSNSGAVAFTGR</sequence>
<protein>
    <submittedName>
        <fullName evidence="1">Uncharacterized protein</fullName>
    </submittedName>
</protein>
<dbReference type="Pfam" id="PF08241">
    <property type="entry name" value="Methyltransf_11"/>
    <property type="match status" value="1"/>
</dbReference>
<dbReference type="InterPro" id="IPR013216">
    <property type="entry name" value="Methyltransf_11"/>
</dbReference>
<comment type="caution">
    <text evidence="1">The sequence shown here is derived from an EMBL/GenBank/DDBJ whole genome shotgun (WGS) entry which is preliminary data.</text>
</comment>
<dbReference type="CDD" id="cd02440">
    <property type="entry name" value="AdoMet_MTases"/>
    <property type="match status" value="1"/>
</dbReference>
<organism evidence="1 2">
    <name type="scientific">Aureococcus anophagefferens</name>
    <name type="common">Harmful bloom alga</name>
    <dbReference type="NCBI Taxonomy" id="44056"/>
    <lineage>
        <taxon>Eukaryota</taxon>
        <taxon>Sar</taxon>
        <taxon>Stramenopiles</taxon>
        <taxon>Ochrophyta</taxon>
        <taxon>Pelagophyceae</taxon>
        <taxon>Pelagomonadales</taxon>
        <taxon>Pelagomonadaceae</taxon>
        <taxon>Aureococcus</taxon>
    </lineage>
</organism>
<dbReference type="SUPFAM" id="SSF53335">
    <property type="entry name" value="S-adenosyl-L-methionine-dependent methyltransferases"/>
    <property type="match status" value="1"/>
</dbReference>
<dbReference type="GO" id="GO:0008757">
    <property type="term" value="F:S-adenosylmethionine-dependent methyltransferase activity"/>
    <property type="evidence" value="ECO:0007669"/>
    <property type="project" value="InterPro"/>
</dbReference>
<dbReference type="InterPro" id="IPR029063">
    <property type="entry name" value="SAM-dependent_MTases_sf"/>
</dbReference>
<evidence type="ECO:0000313" key="2">
    <source>
        <dbReference type="Proteomes" id="UP001363151"/>
    </source>
</evidence>
<dbReference type="KEGG" id="aaf:AURANDRAFT_67033"/>
<reference evidence="1 2" key="1">
    <citation type="submission" date="2024-03" db="EMBL/GenBank/DDBJ databases">
        <title>Aureococcus anophagefferens CCMP1851 and Kratosvirus quantuckense: Draft genome of a second virus-susceptible host strain in the model system.</title>
        <authorList>
            <person name="Chase E."/>
            <person name="Truchon A.R."/>
            <person name="Schepens W."/>
            <person name="Wilhelm S.W."/>
        </authorList>
    </citation>
    <scope>NUCLEOTIDE SEQUENCE [LARGE SCALE GENOMIC DNA]</scope>
    <source>
        <strain evidence="1 2">CCMP1851</strain>
    </source>
</reference>
<dbReference type="Proteomes" id="UP001363151">
    <property type="component" value="Unassembled WGS sequence"/>
</dbReference>
<gene>
    <name evidence="1" type="ORF">SO694_00024336</name>
</gene>
<dbReference type="EMBL" id="JBBJCI010000225">
    <property type="protein sequence ID" value="KAK7239221.1"/>
    <property type="molecule type" value="Genomic_DNA"/>
</dbReference>
<dbReference type="Gene3D" id="3.40.50.150">
    <property type="entry name" value="Vaccinia Virus protein VP39"/>
    <property type="match status" value="1"/>
</dbReference>
<evidence type="ECO:0000313" key="1">
    <source>
        <dbReference type="EMBL" id="KAK7239221.1"/>
    </source>
</evidence>
<name>A0ABR1FVA5_AURAN</name>
<keyword evidence="2" id="KW-1185">Reference proteome</keyword>